<organism evidence="2 3">
    <name type="scientific">Hyaloscypha hepaticicola</name>
    <dbReference type="NCBI Taxonomy" id="2082293"/>
    <lineage>
        <taxon>Eukaryota</taxon>
        <taxon>Fungi</taxon>
        <taxon>Dikarya</taxon>
        <taxon>Ascomycota</taxon>
        <taxon>Pezizomycotina</taxon>
        <taxon>Leotiomycetes</taxon>
        <taxon>Helotiales</taxon>
        <taxon>Hyaloscyphaceae</taxon>
        <taxon>Hyaloscypha</taxon>
    </lineage>
</organism>
<proteinExistence type="predicted"/>
<feature type="compositionally biased region" description="Polar residues" evidence="1">
    <location>
        <begin position="154"/>
        <end position="169"/>
    </location>
</feature>
<feature type="region of interest" description="Disordered" evidence="1">
    <location>
        <begin position="148"/>
        <end position="248"/>
    </location>
</feature>
<feature type="compositionally biased region" description="Basic and acidic residues" evidence="1">
    <location>
        <begin position="203"/>
        <end position="213"/>
    </location>
</feature>
<feature type="compositionally biased region" description="Polar residues" evidence="1">
    <location>
        <begin position="184"/>
        <end position="202"/>
    </location>
</feature>
<dbReference type="OrthoDB" id="3576327at2759"/>
<reference evidence="2 3" key="1">
    <citation type="submission" date="2016-05" db="EMBL/GenBank/DDBJ databases">
        <title>A degradative enzymes factory behind the ericoid mycorrhizal symbiosis.</title>
        <authorList>
            <consortium name="DOE Joint Genome Institute"/>
            <person name="Martino E."/>
            <person name="Morin E."/>
            <person name="Grelet G."/>
            <person name="Kuo A."/>
            <person name="Kohler A."/>
            <person name="Daghino S."/>
            <person name="Barry K."/>
            <person name="Choi C."/>
            <person name="Cichocki N."/>
            <person name="Clum A."/>
            <person name="Copeland A."/>
            <person name="Hainaut M."/>
            <person name="Haridas S."/>
            <person name="Labutti K."/>
            <person name="Lindquist E."/>
            <person name="Lipzen A."/>
            <person name="Khouja H.-R."/>
            <person name="Murat C."/>
            <person name="Ohm R."/>
            <person name="Olson A."/>
            <person name="Spatafora J."/>
            <person name="Veneault-Fourrey C."/>
            <person name="Henrissat B."/>
            <person name="Grigoriev I."/>
            <person name="Martin F."/>
            <person name="Perotto S."/>
        </authorList>
    </citation>
    <scope>NUCLEOTIDE SEQUENCE [LARGE SCALE GENOMIC DNA]</scope>
    <source>
        <strain evidence="2 3">UAMH 7357</strain>
    </source>
</reference>
<protein>
    <submittedName>
        <fullName evidence="2">Uncharacterized protein</fullName>
    </submittedName>
</protein>
<feature type="compositionally biased region" description="Polar residues" evidence="1">
    <location>
        <begin position="77"/>
        <end position="88"/>
    </location>
</feature>
<dbReference type="Proteomes" id="UP000235672">
    <property type="component" value="Unassembled WGS sequence"/>
</dbReference>
<sequence>MMGRPQYSNNKSNNKDKSKSKRKSASHKTNPSPAMPASSSSMDPQNGSAIDQSGQSSREHGDNSYSHPSRDSRQTPHRTQTNTVNGGQDCNEPQYYEPQYNSAHTYATHPPEQRVPVPPAAHDGEEQYYYSSYQIYTNDAGAYARELRLDDDQALSQDPLHTSSSNAHQYDQPADHGYYRPHSPFSQYPVQQHVSTSSTTARWSREPTPEESFRVNGRRYRTEAEAEAARRAIEEATQQADRYGPARQ</sequence>
<feature type="compositionally biased region" description="Basic and acidic residues" evidence="1">
    <location>
        <begin position="57"/>
        <end position="74"/>
    </location>
</feature>
<evidence type="ECO:0000256" key="1">
    <source>
        <dbReference type="SAM" id="MobiDB-lite"/>
    </source>
</evidence>
<dbReference type="AlphaFoldDB" id="A0A2J6PPZ5"/>
<gene>
    <name evidence="2" type="ORF">NA56DRAFT_320440</name>
</gene>
<keyword evidence="3" id="KW-1185">Reference proteome</keyword>
<accession>A0A2J6PPZ5</accession>
<feature type="compositionally biased region" description="Low complexity" evidence="1">
    <location>
        <begin position="31"/>
        <end position="42"/>
    </location>
</feature>
<feature type="compositionally biased region" description="Polar residues" evidence="1">
    <location>
        <begin position="43"/>
        <end position="56"/>
    </location>
</feature>
<evidence type="ECO:0000313" key="2">
    <source>
        <dbReference type="EMBL" id="PMD16069.1"/>
    </source>
</evidence>
<evidence type="ECO:0000313" key="3">
    <source>
        <dbReference type="Proteomes" id="UP000235672"/>
    </source>
</evidence>
<dbReference type="EMBL" id="KZ613508">
    <property type="protein sequence ID" value="PMD16069.1"/>
    <property type="molecule type" value="Genomic_DNA"/>
</dbReference>
<feature type="region of interest" description="Disordered" evidence="1">
    <location>
        <begin position="1"/>
        <end position="125"/>
    </location>
</feature>
<name>A0A2J6PPZ5_9HELO</name>
<feature type="compositionally biased region" description="Basic and acidic residues" evidence="1">
    <location>
        <begin position="220"/>
        <end position="234"/>
    </location>
</feature>